<keyword evidence="1" id="KW-0812">Transmembrane</keyword>
<gene>
    <name evidence="2" type="ORF">QRX60_50760</name>
</gene>
<dbReference type="KEGG" id="amog:QRX60_50760"/>
<name>A0A9Y2JSK8_9PSEU</name>
<feature type="transmembrane region" description="Helical" evidence="1">
    <location>
        <begin position="67"/>
        <end position="87"/>
    </location>
</feature>
<reference evidence="2 3" key="1">
    <citation type="submission" date="2023-06" db="EMBL/GenBank/DDBJ databases">
        <authorList>
            <person name="Oyuntsetseg B."/>
            <person name="Kim S.B."/>
        </authorList>
    </citation>
    <scope>NUCLEOTIDE SEQUENCE [LARGE SCALE GENOMIC DNA]</scope>
    <source>
        <strain evidence="2 3">4-36</strain>
    </source>
</reference>
<organism evidence="2 3">
    <name type="scientific">Amycolatopsis mongoliensis</name>
    <dbReference type="NCBI Taxonomy" id="715475"/>
    <lineage>
        <taxon>Bacteria</taxon>
        <taxon>Bacillati</taxon>
        <taxon>Actinomycetota</taxon>
        <taxon>Actinomycetes</taxon>
        <taxon>Pseudonocardiales</taxon>
        <taxon>Pseudonocardiaceae</taxon>
        <taxon>Amycolatopsis</taxon>
    </lineage>
</organism>
<sequence>MPNVIEKMVNKVLGKGTTDNAADPIPTGAANLTLGTAFIGAVTLIVDNFTGWSSKLLGPDPGSGSQAALAIAIIGAMAIVFAADLLARGYASAHAAPAASKPAESSGVTVSIPELAAADEGNWQVVQVDGDRLLLVKKGEPPQWYPISKVRGE</sequence>
<evidence type="ECO:0000313" key="2">
    <source>
        <dbReference type="EMBL" id="WIY02179.1"/>
    </source>
</evidence>
<protein>
    <submittedName>
        <fullName evidence="2">Uncharacterized protein</fullName>
    </submittedName>
</protein>
<dbReference type="Proteomes" id="UP001239397">
    <property type="component" value="Chromosome"/>
</dbReference>
<evidence type="ECO:0000256" key="1">
    <source>
        <dbReference type="SAM" id="Phobius"/>
    </source>
</evidence>
<proteinExistence type="predicted"/>
<keyword evidence="1" id="KW-1133">Transmembrane helix</keyword>
<keyword evidence="3" id="KW-1185">Reference proteome</keyword>
<accession>A0A9Y2JSK8</accession>
<dbReference type="RefSeq" id="WP_285998609.1">
    <property type="nucleotide sequence ID" value="NZ_CP127295.1"/>
</dbReference>
<dbReference type="AlphaFoldDB" id="A0A9Y2JSK8"/>
<dbReference type="EMBL" id="CP127295">
    <property type="protein sequence ID" value="WIY02179.1"/>
    <property type="molecule type" value="Genomic_DNA"/>
</dbReference>
<keyword evidence="1" id="KW-0472">Membrane</keyword>
<evidence type="ECO:0000313" key="3">
    <source>
        <dbReference type="Proteomes" id="UP001239397"/>
    </source>
</evidence>